<dbReference type="SUPFAM" id="SSF53067">
    <property type="entry name" value="Actin-like ATPase domain"/>
    <property type="match status" value="1"/>
</dbReference>
<accession>A0ABX0RGI0</accession>
<sequence length="377" mass="41057">MKEPGKGPALLRSHNQRRVIAEMRRRKATSRQDLSAALSLSKNTVSLIIDDLLALGVVDERGPLNKPLVGRPKIEISLRADKLLSAGIMLERDGIHWSICDCFSVVVEEAFIPLHNHQVESVLEQLADICRTLTKAWPALQGIAIGFLGIVDTSRGWLHLSIPLGWQDVDLMGYLQPVTRLPLMMLNNVKAAALFAVQQAQLDHTSSHFYLRIAEGVGGALVQQGRLMYGDSWTAGEVGHLTVDPEGDMCLCGRRGCLEGLISVAAVNSRLALRQAGLSWESRHLAPDIVAEVMQLAGDSLGKVLSQLALLIDPANIIIDGPWSEDTHFIKAVYDSFNACSLPLVSQHTALHFLPERVAPAQGLALAVTLHDEALLI</sequence>
<dbReference type="PANTHER" id="PTHR18964">
    <property type="entry name" value="ROK (REPRESSOR, ORF, KINASE) FAMILY"/>
    <property type="match status" value="1"/>
</dbReference>
<gene>
    <name evidence="3" type="ORF">F3J40_22975</name>
</gene>
<evidence type="ECO:0000256" key="2">
    <source>
        <dbReference type="ARBA" id="ARBA00023277"/>
    </source>
</evidence>
<dbReference type="Pfam" id="PF00480">
    <property type="entry name" value="ROK"/>
    <property type="match status" value="1"/>
</dbReference>
<comment type="similarity">
    <text evidence="1">Belongs to the ROK (NagC/XylR) family.</text>
</comment>
<dbReference type="Gene3D" id="3.30.420.40">
    <property type="match status" value="2"/>
</dbReference>
<keyword evidence="2" id="KW-0119">Carbohydrate metabolism</keyword>
<dbReference type="RefSeq" id="WP_167018367.1">
    <property type="nucleotide sequence ID" value="NZ_VWXF01000015.1"/>
</dbReference>
<comment type="caution">
    <text evidence="3">The sequence shown here is derived from an EMBL/GenBank/DDBJ whole genome shotgun (WGS) entry which is preliminary data.</text>
</comment>
<evidence type="ECO:0000256" key="1">
    <source>
        <dbReference type="ARBA" id="ARBA00006479"/>
    </source>
</evidence>
<name>A0ABX0RGI0_9GAMM</name>
<dbReference type="InterPro" id="IPR049874">
    <property type="entry name" value="ROK_cs"/>
</dbReference>
<dbReference type="EMBL" id="VWXF01000015">
    <property type="protein sequence ID" value="NIF24440.1"/>
    <property type="molecule type" value="Genomic_DNA"/>
</dbReference>
<dbReference type="InterPro" id="IPR043129">
    <property type="entry name" value="ATPase_NBD"/>
</dbReference>
<dbReference type="Proteomes" id="UP001515683">
    <property type="component" value="Unassembled WGS sequence"/>
</dbReference>
<dbReference type="Gene3D" id="1.10.10.10">
    <property type="entry name" value="Winged helix-like DNA-binding domain superfamily/Winged helix DNA-binding domain"/>
    <property type="match status" value="1"/>
</dbReference>
<proteinExistence type="inferred from homology"/>
<organism evidence="3 4">
    <name type="scientific">Candidatus Pantoea multigeneris</name>
    <dbReference type="NCBI Taxonomy" id="2608357"/>
    <lineage>
        <taxon>Bacteria</taxon>
        <taxon>Pseudomonadati</taxon>
        <taxon>Pseudomonadota</taxon>
        <taxon>Gammaproteobacteria</taxon>
        <taxon>Enterobacterales</taxon>
        <taxon>Erwiniaceae</taxon>
        <taxon>Pantoea</taxon>
    </lineage>
</organism>
<dbReference type="InterPro" id="IPR036388">
    <property type="entry name" value="WH-like_DNA-bd_sf"/>
</dbReference>
<keyword evidence="4" id="KW-1185">Reference proteome</keyword>
<dbReference type="PROSITE" id="PS01125">
    <property type="entry name" value="ROK"/>
    <property type="match status" value="1"/>
</dbReference>
<reference evidence="3 4" key="1">
    <citation type="journal article" date="2019" name="bioRxiv">
        <title>Bacteria contribute to plant secondary compound degradation in a generalist herbivore system.</title>
        <authorList>
            <person name="Francoeur C.B."/>
            <person name="Khadempour L."/>
            <person name="Moreira-Soto R.D."/>
            <person name="Gotting K."/>
            <person name="Book A.J."/>
            <person name="Pinto-Tomas A.A."/>
            <person name="Keefover-Ring K."/>
            <person name="Currie C.R."/>
        </authorList>
    </citation>
    <scope>NUCLEOTIDE SEQUENCE [LARGE SCALE GENOMIC DNA]</scope>
    <source>
        <strain evidence="3">Acro-835</strain>
    </source>
</reference>
<dbReference type="SUPFAM" id="SSF46785">
    <property type="entry name" value="Winged helix' DNA-binding domain"/>
    <property type="match status" value="1"/>
</dbReference>
<protein>
    <submittedName>
        <fullName evidence="3">ROK family protein</fullName>
    </submittedName>
</protein>
<evidence type="ECO:0000313" key="4">
    <source>
        <dbReference type="Proteomes" id="UP001515683"/>
    </source>
</evidence>
<evidence type="ECO:0000313" key="3">
    <source>
        <dbReference type="EMBL" id="NIF24440.1"/>
    </source>
</evidence>
<dbReference type="PANTHER" id="PTHR18964:SF149">
    <property type="entry name" value="BIFUNCTIONAL UDP-N-ACETYLGLUCOSAMINE 2-EPIMERASE_N-ACETYLMANNOSAMINE KINASE"/>
    <property type="match status" value="1"/>
</dbReference>
<dbReference type="InterPro" id="IPR000600">
    <property type="entry name" value="ROK"/>
</dbReference>
<dbReference type="InterPro" id="IPR036390">
    <property type="entry name" value="WH_DNA-bd_sf"/>
</dbReference>